<feature type="transmembrane region" description="Helical" evidence="7">
    <location>
        <begin position="521"/>
        <end position="541"/>
    </location>
</feature>
<evidence type="ECO:0000313" key="10">
    <source>
        <dbReference type="EMBL" id="KNE62947.1"/>
    </source>
</evidence>
<evidence type="ECO:0000256" key="3">
    <source>
        <dbReference type="ARBA" id="ARBA00022989"/>
    </source>
</evidence>
<feature type="transmembrane region" description="Helical" evidence="7">
    <location>
        <begin position="547"/>
        <end position="563"/>
    </location>
</feature>
<feature type="transmembrane region" description="Helical" evidence="7">
    <location>
        <begin position="330"/>
        <end position="348"/>
    </location>
</feature>
<evidence type="ECO:0000256" key="4">
    <source>
        <dbReference type="ARBA" id="ARBA00023136"/>
    </source>
</evidence>
<evidence type="ECO:0000256" key="7">
    <source>
        <dbReference type="SAM" id="Phobius"/>
    </source>
</evidence>
<organism evidence="10 11">
    <name type="scientific">Allomyces macrogynus (strain ATCC 38327)</name>
    <name type="common">Allomyces javanicus var. macrogynus</name>
    <dbReference type="NCBI Taxonomy" id="578462"/>
    <lineage>
        <taxon>Eukaryota</taxon>
        <taxon>Fungi</taxon>
        <taxon>Fungi incertae sedis</taxon>
        <taxon>Blastocladiomycota</taxon>
        <taxon>Blastocladiomycetes</taxon>
        <taxon>Blastocladiales</taxon>
        <taxon>Blastocladiaceae</taxon>
        <taxon>Allomyces</taxon>
    </lineage>
</organism>
<reference evidence="10 11" key="1">
    <citation type="submission" date="2009-11" db="EMBL/GenBank/DDBJ databases">
        <title>Annotation of Allomyces macrogynus ATCC 38327.</title>
        <authorList>
            <consortium name="The Broad Institute Genome Sequencing Platform"/>
            <person name="Russ C."/>
            <person name="Cuomo C."/>
            <person name="Burger G."/>
            <person name="Gray M.W."/>
            <person name="Holland P.W.H."/>
            <person name="King N."/>
            <person name="Lang F.B.F."/>
            <person name="Roger A.J."/>
            <person name="Ruiz-Trillo I."/>
            <person name="Young S.K."/>
            <person name="Zeng Q."/>
            <person name="Gargeya S."/>
            <person name="Fitzgerald M."/>
            <person name="Haas B."/>
            <person name="Abouelleil A."/>
            <person name="Alvarado L."/>
            <person name="Arachchi H.M."/>
            <person name="Berlin A."/>
            <person name="Chapman S.B."/>
            <person name="Gearin G."/>
            <person name="Goldberg J."/>
            <person name="Griggs A."/>
            <person name="Gujja S."/>
            <person name="Hansen M."/>
            <person name="Heiman D."/>
            <person name="Howarth C."/>
            <person name="Larimer J."/>
            <person name="Lui A."/>
            <person name="MacDonald P.J.P."/>
            <person name="McCowen C."/>
            <person name="Montmayeur A."/>
            <person name="Murphy C."/>
            <person name="Neiman D."/>
            <person name="Pearson M."/>
            <person name="Priest M."/>
            <person name="Roberts A."/>
            <person name="Saif S."/>
            <person name="Shea T."/>
            <person name="Sisk P."/>
            <person name="Stolte C."/>
            <person name="Sykes S."/>
            <person name="Wortman J."/>
            <person name="Nusbaum C."/>
            <person name="Birren B."/>
        </authorList>
    </citation>
    <scope>NUCLEOTIDE SEQUENCE [LARGE SCALE GENOMIC DNA]</scope>
    <source>
        <strain evidence="10 11">ATCC 38327</strain>
    </source>
</reference>
<feature type="transmembrane region" description="Helical" evidence="7">
    <location>
        <begin position="609"/>
        <end position="627"/>
    </location>
</feature>
<dbReference type="Pfam" id="PF06738">
    <property type="entry name" value="ThrE"/>
    <property type="match status" value="1"/>
</dbReference>
<feature type="region of interest" description="Disordered" evidence="6">
    <location>
        <begin position="179"/>
        <end position="200"/>
    </location>
</feature>
<proteinExistence type="inferred from homology"/>
<name>A0A0L0SKB4_ALLM3</name>
<dbReference type="AlphaFoldDB" id="A0A0L0SKB4"/>
<keyword evidence="3 7" id="KW-1133">Transmembrane helix</keyword>
<feature type="transmembrane region" description="Helical" evidence="7">
    <location>
        <begin position="415"/>
        <end position="431"/>
    </location>
</feature>
<keyword evidence="4 7" id="KW-0472">Membrane</keyword>
<dbReference type="eggNOG" id="ENOG502SPF9">
    <property type="taxonomic scope" value="Eukaryota"/>
</dbReference>
<dbReference type="OrthoDB" id="413008at2759"/>
<evidence type="ECO:0000256" key="2">
    <source>
        <dbReference type="ARBA" id="ARBA00022692"/>
    </source>
</evidence>
<accession>A0A0L0SKB4</accession>
<evidence type="ECO:0000256" key="5">
    <source>
        <dbReference type="ARBA" id="ARBA00034125"/>
    </source>
</evidence>
<dbReference type="VEuPathDB" id="FungiDB:AMAG_08122"/>
<gene>
    <name evidence="10" type="ORF">AMAG_08122</name>
</gene>
<evidence type="ECO:0000259" key="9">
    <source>
        <dbReference type="Pfam" id="PF12821"/>
    </source>
</evidence>
<reference evidence="11" key="2">
    <citation type="submission" date="2009-11" db="EMBL/GenBank/DDBJ databases">
        <title>The Genome Sequence of Allomyces macrogynus strain ATCC 38327.</title>
        <authorList>
            <consortium name="The Broad Institute Genome Sequencing Platform"/>
            <person name="Russ C."/>
            <person name="Cuomo C."/>
            <person name="Shea T."/>
            <person name="Young S.K."/>
            <person name="Zeng Q."/>
            <person name="Koehrsen M."/>
            <person name="Haas B."/>
            <person name="Borodovsky M."/>
            <person name="Guigo R."/>
            <person name="Alvarado L."/>
            <person name="Berlin A."/>
            <person name="Borenstein D."/>
            <person name="Chen Z."/>
            <person name="Engels R."/>
            <person name="Freedman E."/>
            <person name="Gellesch M."/>
            <person name="Goldberg J."/>
            <person name="Griggs A."/>
            <person name="Gujja S."/>
            <person name="Heiman D."/>
            <person name="Hepburn T."/>
            <person name="Howarth C."/>
            <person name="Jen D."/>
            <person name="Larson L."/>
            <person name="Lewis B."/>
            <person name="Mehta T."/>
            <person name="Park D."/>
            <person name="Pearson M."/>
            <person name="Roberts A."/>
            <person name="Saif S."/>
            <person name="Shenoy N."/>
            <person name="Sisk P."/>
            <person name="Stolte C."/>
            <person name="Sykes S."/>
            <person name="Walk T."/>
            <person name="White J."/>
            <person name="Yandava C."/>
            <person name="Burger G."/>
            <person name="Gray M.W."/>
            <person name="Holland P.W.H."/>
            <person name="King N."/>
            <person name="Lang F.B.F."/>
            <person name="Roger A.J."/>
            <person name="Ruiz-Trillo I."/>
            <person name="Lander E."/>
            <person name="Nusbaum C."/>
        </authorList>
    </citation>
    <scope>NUCLEOTIDE SEQUENCE [LARGE SCALE GENOMIC DNA]</scope>
    <source>
        <strain evidence="11">ATCC 38327</strain>
    </source>
</reference>
<evidence type="ECO:0000313" key="11">
    <source>
        <dbReference type="Proteomes" id="UP000054350"/>
    </source>
</evidence>
<feature type="region of interest" description="Disordered" evidence="6">
    <location>
        <begin position="23"/>
        <end position="46"/>
    </location>
</feature>
<sequence>MPASNNNPIISLGVMAATATISSGTSASPSNGAPASRTSNNTISNGPAARAPALGLSVGDLPGDPHAAVLKAQKLLLRLTKALFLFGAPLYRVEIRVQDVADMIGIPVSILSLPNAVILAFGDGTSSIWPQTYIVKGFQENHMGKLQDVDRWARQLAGAADADIELRVRSKLREKKAAVVTDKPAKSVATNRKGERNGDDEQVQGLLLEAAAENAPDAGTADAGARERDAGPGAPSNPTASNLRLHPVLNIDTHATGLTNVLTGESGQGVEIVQVDKSLVQGMHVASIECIQAARMQSAHPTLSLTEAELDVYLEELDLVVNAPPAIAPWLRIVCIGFGAMFLAMLWYPTTPYDMLTTLFLGTLNGFLTFHGERLKLNALEVLVPLVLGFVGKAIELMAGSDNVCFGTVTVMSTFNFYPGIAVVMAMVELASRNLVSGTVRMFYSFIRALKLGFGLALGSRLSTWLSDPLHNPLAHGDIKCMETARPGAFVFKSNPLLLMTVFFPLAFCINVFLRANPRQWGWMVLSSAIGLFTLLLSTSVFEKDTAAAQAAFAIGLSSHLYARKFNDIAMASLLAGIFWLVPGAMGVKGAASLMSEDLKGSTTFAIEMIVRALSLSIGLYVSSLLLPPMTKRTKVTILSLWRLVERWTR</sequence>
<keyword evidence="11" id="KW-1185">Reference proteome</keyword>
<feature type="transmembrane region" description="Helical" evidence="7">
    <location>
        <begin position="443"/>
        <end position="462"/>
    </location>
</feature>
<dbReference type="Pfam" id="PF12821">
    <property type="entry name" value="ThrE_2"/>
    <property type="match status" value="1"/>
</dbReference>
<dbReference type="STRING" id="578462.A0A0L0SKB4"/>
<feature type="transmembrane region" description="Helical" evidence="7">
    <location>
        <begin position="377"/>
        <end position="395"/>
    </location>
</feature>
<dbReference type="InterPro" id="IPR024528">
    <property type="entry name" value="ThrE_2"/>
</dbReference>
<feature type="transmembrane region" description="Helical" evidence="7">
    <location>
        <begin position="497"/>
        <end position="514"/>
    </location>
</feature>
<evidence type="ECO:0000259" key="8">
    <source>
        <dbReference type="Pfam" id="PF06738"/>
    </source>
</evidence>
<comment type="similarity">
    <text evidence="5">Belongs to the ThrE exporter (TC 2.A.79) family.</text>
</comment>
<comment type="subcellular location">
    <subcellularLocation>
        <location evidence="1">Membrane</location>
        <topology evidence="1">Multi-pass membrane protein</topology>
    </subcellularLocation>
</comment>
<keyword evidence="2 7" id="KW-0812">Transmembrane</keyword>
<feature type="transmembrane region" description="Helical" evidence="7">
    <location>
        <begin position="570"/>
        <end position="589"/>
    </location>
</feature>
<feature type="compositionally biased region" description="Low complexity" evidence="6">
    <location>
        <begin position="23"/>
        <end position="36"/>
    </location>
</feature>
<dbReference type="InterPro" id="IPR051361">
    <property type="entry name" value="ThrE/Ser_Exporter"/>
</dbReference>
<evidence type="ECO:0000256" key="1">
    <source>
        <dbReference type="ARBA" id="ARBA00004141"/>
    </source>
</evidence>
<protein>
    <recommendedName>
        <fullName evidence="12">Threonine/serine exporter-like N-terminal domain-containing protein</fullName>
    </recommendedName>
</protein>
<dbReference type="EMBL" id="GG745341">
    <property type="protein sequence ID" value="KNE62947.1"/>
    <property type="molecule type" value="Genomic_DNA"/>
</dbReference>
<dbReference type="InterPro" id="IPR010619">
    <property type="entry name" value="ThrE-like_N"/>
</dbReference>
<evidence type="ECO:0008006" key="12">
    <source>
        <dbReference type="Google" id="ProtNLM"/>
    </source>
</evidence>
<feature type="domain" description="Threonine/serine exporter-like N-terminal" evidence="8">
    <location>
        <begin position="307"/>
        <end position="462"/>
    </location>
</feature>
<feature type="domain" description="Threonine/Serine exporter ThrE" evidence="9">
    <location>
        <begin position="507"/>
        <end position="625"/>
    </location>
</feature>
<evidence type="ECO:0000256" key="6">
    <source>
        <dbReference type="SAM" id="MobiDB-lite"/>
    </source>
</evidence>
<dbReference type="PANTHER" id="PTHR31082">
    <property type="entry name" value="PHEROMONE-REGULATED MEMBRANE PROTEIN 10"/>
    <property type="match status" value="1"/>
</dbReference>
<dbReference type="PANTHER" id="PTHR31082:SF4">
    <property type="entry name" value="PHEROMONE-REGULATED MEMBRANE PROTEIN 10"/>
    <property type="match status" value="1"/>
</dbReference>
<dbReference type="GO" id="GO:0022857">
    <property type="term" value="F:transmembrane transporter activity"/>
    <property type="evidence" value="ECO:0007669"/>
    <property type="project" value="InterPro"/>
</dbReference>
<dbReference type="Proteomes" id="UP000054350">
    <property type="component" value="Unassembled WGS sequence"/>
</dbReference>
<dbReference type="GO" id="GO:0016020">
    <property type="term" value="C:membrane"/>
    <property type="evidence" value="ECO:0007669"/>
    <property type="project" value="UniProtKB-SubCell"/>
</dbReference>
<feature type="region of interest" description="Disordered" evidence="6">
    <location>
        <begin position="214"/>
        <end position="243"/>
    </location>
</feature>